<keyword evidence="3" id="KW-1185">Reference proteome</keyword>
<reference evidence="2 3" key="1">
    <citation type="submission" date="2017-06" db="EMBL/GenBank/DDBJ databases">
        <authorList>
            <person name="Kim H.J."/>
            <person name="Triplett B.A."/>
        </authorList>
    </citation>
    <scope>NUCLEOTIDE SEQUENCE [LARGE SCALE GENOMIC DNA]</scope>
    <source>
        <strain evidence="2">FRACA_ARgP5</strain>
    </source>
</reference>
<dbReference type="Proteomes" id="UP000234331">
    <property type="component" value="Unassembled WGS sequence"/>
</dbReference>
<protein>
    <submittedName>
        <fullName evidence="2">Uncharacterized protein</fullName>
    </submittedName>
</protein>
<evidence type="ECO:0000313" key="2">
    <source>
        <dbReference type="EMBL" id="SNQ46646.1"/>
    </source>
</evidence>
<organism evidence="2 3">
    <name type="scientific">Frankia canadensis</name>
    <dbReference type="NCBI Taxonomy" id="1836972"/>
    <lineage>
        <taxon>Bacteria</taxon>
        <taxon>Bacillati</taxon>
        <taxon>Actinomycetota</taxon>
        <taxon>Actinomycetes</taxon>
        <taxon>Frankiales</taxon>
        <taxon>Frankiaceae</taxon>
        <taxon>Frankia</taxon>
    </lineage>
</organism>
<proteinExistence type="predicted"/>
<name>A0A2I2KLX6_9ACTN</name>
<feature type="region of interest" description="Disordered" evidence="1">
    <location>
        <begin position="1"/>
        <end position="35"/>
    </location>
</feature>
<evidence type="ECO:0000313" key="3">
    <source>
        <dbReference type="Proteomes" id="UP000234331"/>
    </source>
</evidence>
<dbReference type="AlphaFoldDB" id="A0A2I2KLX6"/>
<accession>A0A2I2KLX6</accession>
<gene>
    <name evidence="2" type="ORF">FRACA_150018</name>
</gene>
<evidence type="ECO:0000256" key="1">
    <source>
        <dbReference type="SAM" id="MobiDB-lite"/>
    </source>
</evidence>
<dbReference type="EMBL" id="FZMO01000057">
    <property type="protein sequence ID" value="SNQ46646.1"/>
    <property type="molecule type" value="Genomic_DNA"/>
</dbReference>
<sequence length="66" mass="7224">MGGAVRLRSPGRLLREGSHVEDDNPELVTPTRRSHPAPVRLYRCVMDPTLVPARYRATAGGTRGTV</sequence>
<feature type="compositionally biased region" description="Basic and acidic residues" evidence="1">
    <location>
        <begin position="13"/>
        <end position="22"/>
    </location>
</feature>